<reference evidence="2 3" key="1">
    <citation type="submission" date="2019-04" db="EMBL/GenBank/DDBJ databases">
        <authorList>
            <person name="Feng G."/>
            <person name="Zhang J."/>
            <person name="Zhu H."/>
        </authorList>
    </citation>
    <scope>NUCLEOTIDE SEQUENCE [LARGE SCALE GENOMIC DNA]</scope>
    <source>
        <strain evidence="2 3">9PBR-1</strain>
    </source>
</reference>
<sequence>MKPTTHASPPVLAWLAVLLLSFGLNVYLLLVPNPVQPVPAAAARLVSNPAADDDDTNEEDDASWVALSEELRQARRQLAECQGRTPAPTHRIVSQ</sequence>
<dbReference type="EMBL" id="SRMB01000002">
    <property type="protein sequence ID" value="TGE27600.1"/>
    <property type="molecule type" value="Genomic_DNA"/>
</dbReference>
<organism evidence="2 3">
    <name type="scientific">Hymenobacter metallicola</name>
    <dbReference type="NCBI Taxonomy" id="2563114"/>
    <lineage>
        <taxon>Bacteria</taxon>
        <taxon>Pseudomonadati</taxon>
        <taxon>Bacteroidota</taxon>
        <taxon>Cytophagia</taxon>
        <taxon>Cytophagales</taxon>
        <taxon>Hymenobacteraceae</taxon>
        <taxon>Hymenobacter</taxon>
    </lineage>
</organism>
<gene>
    <name evidence="2" type="ORF">E5K02_14610</name>
</gene>
<evidence type="ECO:0000313" key="3">
    <source>
        <dbReference type="Proteomes" id="UP000298471"/>
    </source>
</evidence>
<proteinExistence type="predicted"/>
<protein>
    <submittedName>
        <fullName evidence="2">Uncharacterized protein</fullName>
    </submittedName>
</protein>
<evidence type="ECO:0000313" key="2">
    <source>
        <dbReference type="EMBL" id="TGE27600.1"/>
    </source>
</evidence>
<evidence type="ECO:0000256" key="1">
    <source>
        <dbReference type="SAM" id="Phobius"/>
    </source>
</evidence>
<keyword evidence="1" id="KW-0812">Transmembrane</keyword>
<accession>A0A4Z0QC39</accession>
<feature type="transmembrane region" description="Helical" evidence="1">
    <location>
        <begin position="12"/>
        <end position="30"/>
    </location>
</feature>
<keyword evidence="3" id="KW-1185">Reference proteome</keyword>
<dbReference type="AlphaFoldDB" id="A0A4Z0QC39"/>
<keyword evidence="1" id="KW-1133">Transmembrane helix</keyword>
<keyword evidence="1" id="KW-0472">Membrane</keyword>
<name>A0A4Z0QC39_9BACT</name>
<dbReference type="RefSeq" id="WP_135395712.1">
    <property type="nucleotide sequence ID" value="NZ_SRMB01000002.1"/>
</dbReference>
<comment type="caution">
    <text evidence="2">The sequence shown here is derived from an EMBL/GenBank/DDBJ whole genome shotgun (WGS) entry which is preliminary data.</text>
</comment>
<dbReference type="Proteomes" id="UP000298471">
    <property type="component" value="Unassembled WGS sequence"/>
</dbReference>